<dbReference type="Proteomes" id="UP000503640">
    <property type="component" value="Unassembled WGS sequence"/>
</dbReference>
<evidence type="ECO:0000313" key="5">
    <source>
        <dbReference type="Proteomes" id="UP000503640"/>
    </source>
</evidence>
<dbReference type="Gene3D" id="3.40.50.2300">
    <property type="match status" value="1"/>
</dbReference>
<sequence>MPSTVLIVEDDADIRDAVSELLRAEGVRVLATDEGQKALEMMAAWRPAVVLLDLTLAGMNGPELHRRQRASPQLASIPVVVMSGQPDPRLAVEATLQKPFSLDDLLAVLRRFVPELRGHPGATGTR</sequence>
<dbReference type="SUPFAM" id="SSF52172">
    <property type="entry name" value="CheY-like"/>
    <property type="match status" value="1"/>
</dbReference>
<evidence type="ECO:0000256" key="2">
    <source>
        <dbReference type="PROSITE-ProRule" id="PRU00169"/>
    </source>
</evidence>
<dbReference type="InterPro" id="IPR001789">
    <property type="entry name" value="Sig_transdc_resp-reg_receiver"/>
</dbReference>
<reference evidence="5" key="1">
    <citation type="journal article" date="2020" name="Appl. Environ. Microbiol.">
        <title>Diazotrophic Anaeromyxobacter Isolates from Soils.</title>
        <authorList>
            <person name="Masuda Y."/>
            <person name="Yamanaka H."/>
            <person name="Xu Z.X."/>
            <person name="Shiratori Y."/>
            <person name="Aono T."/>
            <person name="Amachi S."/>
            <person name="Senoo K."/>
            <person name="Itoh H."/>
        </authorList>
    </citation>
    <scope>NUCLEOTIDE SEQUENCE [LARGE SCALE GENOMIC DNA]</scope>
    <source>
        <strain evidence="5">R267</strain>
    </source>
</reference>
<dbReference type="AlphaFoldDB" id="A0A7I9VJD4"/>
<dbReference type="PROSITE" id="PS50110">
    <property type="entry name" value="RESPONSE_REGULATORY"/>
    <property type="match status" value="1"/>
</dbReference>
<proteinExistence type="predicted"/>
<dbReference type="PANTHER" id="PTHR44591">
    <property type="entry name" value="STRESS RESPONSE REGULATOR PROTEIN 1"/>
    <property type="match status" value="1"/>
</dbReference>
<feature type="domain" description="Response regulatory" evidence="3">
    <location>
        <begin position="4"/>
        <end position="113"/>
    </location>
</feature>
<dbReference type="SMART" id="SM00448">
    <property type="entry name" value="REC"/>
    <property type="match status" value="1"/>
</dbReference>
<accession>A0A7I9VJD4</accession>
<protein>
    <recommendedName>
        <fullName evidence="3">Response regulatory domain-containing protein</fullName>
    </recommendedName>
</protein>
<keyword evidence="1 2" id="KW-0597">Phosphoprotein</keyword>
<gene>
    <name evidence="4" type="ORF">AMYX_12160</name>
</gene>
<comment type="caution">
    <text evidence="4">The sequence shown here is derived from an EMBL/GenBank/DDBJ whole genome shotgun (WGS) entry which is preliminary data.</text>
</comment>
<dbReference type="InterPro" id="IPR011006">
    <property type="entry name" value="CheY-like_superfamily"/>
</dbReference>
<dbReference type="RefSeq" id="WP_176063994.1">
    <property type="nucleotide sequence ID" value="NZ_BJTG01000003.1"/>
</dbReference>
<organism evidence="4 5">
    <name type="scientific">Anaeromyxobacter diazotrophicus</name>
    <dbReference type="NCBI Taxonomy" id="2590199"/>
    <lineage>
        <taxon>Bacteria</taxon>
        <taxon>Pseudomonadati</taxon>
        <taxon>Myxococcota</taxon>
        <taxon>Myxococcia</taxon>
        <taxon>Myxococcales</taxon>
        <taxon>Cystobacterineae</taxon>
        <taxon>Anaeromyxobacteraceae</taxon>
        <taxon>Anaeromyxobacter</taxon>
    </lineage>
</organism>
<name>A0A7I9VJD4_9BACT</name>
<evidence type="ECO:0000259" key="3">
    <source>
        <dbReference type="PROSITE" id="PS50110"/>
    </source>
</evidence>
<evidence type="ECO:0000313" key="4">
    <source>
        <dbReference type="EMBL" id="GEJ56475.1"/>
    </source>
</evidence>
<keyword evidence="5" id="KW-1185">Reference proteome</keyword>
<dbReference type="GO" id="GO:0000160">
    <property type="term" value="P:phosphorelay signal transduction system"/>
    <property type="evidence" value="ECO:0007669"/>
    <property type="project" value="InterPro"/>
</dbReference>
<dbReference type="PANTHER" id="PTHR44591:SF23">
    <property type="entry name" value="CHEY SUBFAMILY"/>
    <property type="match status" value="1"/>
</dbReference>
<dbReference type="InterPro" id="IPR050595">
    <property type="entry name" value="Bact_response_regulator"/>
</dbReference>
<feature type="modified residue" description="4-aspartylphosphate" evidence="2">
    <location>
        <position position="53"/>
    </location>
</feature>
<dbReference type="EMBL" id="BJTG01000003">
    <property type="protein sequence ID" value="GEJ56475.1"/>
    <property type="molecule type" value="Genomic_DNA"/>
</dbReference>
<dbReference type="Pfam" id="PF00072">
    <property type="entry name" value="Response_reg"/>
    <property type="match status" value="1"/>
</dbReference>
<evidence type="ECO:0000256" key="1">
    <source>
        <dbReference type="ARBA" id="ARBA00022553"/>
    </source>
</evidence>